<reference evidence="1 2" key="1">
    <citation type="journal article" date="2016" name="Front. Microbiol.">
        <title>Single-Cell (Meta-)Genomics of a Dimorphic Candidatus Thiomargarita nelsonii Reveals Genomic Plasticity.</title>
        <authorList>
            <person name="Flood B.E."/>
            <person name="Fliss P."/>
            <person name="Jones D.S."/>
            <person name="Dick G.J."/>
            <person name="Jain S."/>
            <person name="Kaster A.K."/>
            <person name="Winkel M."/>
            <person name="Mussmann M."/>
            <person name="Bailey J."/>
        </authorList>
    </citation>
    <scope>NUCLEOTIDE SEQUENCE [LARGE SCALE GENOMIC DNA]</scope>
    <source>
        <strain evidence="1">Hydrate Ridge</strain>
    </source>
</reference>
<evidence type="ECO:0000313" key="2">
    <source>
        <dbReference type="Proteomes" id="UP000030428"/>
    </source>
</evidence>
<protein>
    <submittedName>
        <fullName evidence="1">Uncharacterized protein</fullName>
    </submittedName>
</protein>
<dbReference type="Proteomes" id="UP000030428">
    <property type="component" value="Unassembled WGS sequence"/>
</dbReference>
<sequence>MLELMDTQEINAVLLIDLDAPKEKREERLNQYKPFDTSKIFFMIQEMEAWILSQIDKIEEFGKTEGLIRKRDNEDINNNSLMKNKHPEEINKPSEKLDTILRQYFDVVKIRRGFERKIGKRYSKAKDGPKLIGLLNLQILMQDFDEAKRLVDYIKR</sequence>
<gene>
    <name evidence="1" type="ORF">PN36_15025</name>
</gene>
<dbReference type="EMBL" id="JSZA02000053">
    <property type="protein sequence ID" value="KHD08791.1"/>
    <property type="molecule type" value="Genomic_DNA"/>
</dbReference>
<comment type="caution">
    <text evidence="1">The sequence shown here is derived from an EMBL/GenBank/DDBJ whole genome shotgun (WGS) entry which is preliminary data.</text>
</comment>
<proteinExistence type="predicted"/>
<name>A0A0A6RY29_9GAMM</name>
<accession>A0A0A6RY29</accession>
<organism evidence="1 2">
    <name type="scientific">Candidatus Thiomargarita nelsonii</name>
    <dbReference type="NCBI Taxonomy" id="1003181"/>
    <lineage>
        <taxon>Bacteria</taxon>
        <taxon>Pseudomonadati</taxon>
        <taxon>Pseudomonadota</taxon>
        <taxon>Gammaproteobacteria</taxon>
        <taxon>Thiotrichales</taxon>
        <taxon>Thiotrichaceae</taxon>
        <taxon>Thiomargarita</taxon>
    </lineage>
</organism>
<dbReference type="InterPro" id="IPR025455">
    <property type="entry name" value="DUF4276"/>
</dbReference>
<dbReference type="Pfam" id="PF14103">
    <property type="entry name" value="DUF4276"/>
    <property type="match status" value="1"/>
</dbReference>
<keyword evidence="2" id="KW-1185">Reference proteome</keyword>
<dbReference type="AlphaFoldDB" id="A0A0A6RY29"/>
<evidence type="ECO:0000313" key="1">
    <source>
        <dbReference type="EMBL" id="KHD08791.1"/>
    </source>
</evidence>